<name>A0ABS0GJX2_9VIBR</name>
<evidence type="ECO:0000313" key="1">
    <source>
        <dbReference type="EMBL" id="MBF9002722.1"/>
    </source>
</evidence>
<sequence length="321" mass="37023">MKTFDIEPELKPDMSNYLIHMTGKSSIQSILKDGRNSKEGLIKAQIPKGSKGDNFKYKIACFTETPIFALGAFIAISKRRSTEKMQYGIGFKKSYMVQKKVRPTIYLDNKLLSEILSIANGSNSGKVNQCIDEIRALAHPLGETMEKQGFTWEREWRFVDNVGFYFDFDAIEVICCPNDEKLAIMSILGGYCDKIRFIDSWQQYTEYTQYIKNTESKGKISEILDSYDDDKINNFLVNCEEHIKTLTQYKDYLLSLKESAEQVEKEISELVEWKEYIDSHTASYCGHFSEELIYRSDFGETFCPQCSSDFNEGLAKYMSED</sequence>
<organism evidence="1 2">
    <name type="scientific">Vibrio nitrifigilis</name>
    <dbReference type="NCBI Taxonomy" id="2789781"/>
    <lineage>
        <taxon>Bacteria</taxon>
        <taxon>Pseudomonadati</taxon>
        <taxon>Pseudomonadota</taxon>
        <taxon>Gammaproteobacteria</taxon>
        <taxon>Vibrionales</taxon>
        <taxon>Vibrionaceae</taxon>
        <taxon>Vibrio</taxon>
    </lineage>
</organism>
<comment type="caution">
    <text evidence="1">The sequence shown here is derived from an EMBL/GenBank/DDBJ whole genome shotgun (WGS) entry which is preliminary data.</text>
</comment>
<gene>
    <name evidence="1" type="ORF">I1A42_19795</name>
</gene>
<dbReference type="Proteomes" id="UP000597206">
    <property type="component" value="Unassembled WGS sequence"/>
</dbReference>
<keyword evidence="2" id="KW-1185">Reference proteome</keyword>
<evidence type="ECO:0000313" key="2">
    <source>
        <dbReference type="Proteomes" id="UP000597206"/>
    </source>
</evidence>
<proteinExistence type="predicted"/>
<dbReference type="EMBL" id="JADPMR010000004">
    <property type="protein sequence ID" value="MBF9002722.1"/>
    <property type="molecule type" value="Genomic_DNA"/>
</dbReference>
<protein>
    <submittedName>
        <fullName evidence="1">Uncharacterized protein</fullName>
    </submittedName>
</protein>
<accession>A0ABS0GJX2</accession>
<reference evidence="1 2" key="1">
    <citation type="submission" date="2020-11" db="EMBL/GenBank/DDBJ databases">
        <title>Vibrio nitrifigilis sp. nov., a marine nitrogen-fixing bacterium isolated from the lagoon sediment of an islet inside an atoll.</title>
        <authorList>
            <person name="Wang L.-T."/>
            <person name="Shieh W.Y."/>
        </authorList>
    </citation>
    <scope>NUCLEOTIDE SEQUENCE [LARGE SCALE GENOMIC DNA]</scope>
    <source>
        <strain evidence="1 2">NFV-1</strain>
    </source>
</reference>
<dbReference type="RefSeq" id="WP_196124624.1">
    <property type="nucleotide sequence ID" value="NZ_JADPMR010000004.1"/>
</dbReference>